<dbReference type="Proteomes" id="UP000179807">
    <property type="component" value="Unassembled WGS sequence"/>
</dbReference>
<comment type="caution">
    <text evidence="7">The sequence shown here is derived from an EMBL/GenBank/DDBJ whole genome shotgun (WGS) entry which is preliminary data.</text>
</comment>
<dbReference type="GeneID" id="94835845"/>
<feature type="domain" description="Importin N-terminal" evidence="6">
    <location>
        <begin position="28"/>
        <end position="94"/>
    </location>
</feature>
<name>A0A1J4KLN9_9EUKA</name>
<reference evidence="7" key="1">
    <citation type="submission" date="2016-10" db="EMBL/GenBank/DDBJ databases">
        <authorList>
            <person name="Benchimol M."/>
            <person name="Almeida L.G."/>
            <person name="Vasconcelos A.T."/>
            <person name="Perreira-Neves A."/>
            <person name="Rosa I.A."/>
            <person name="Tasca T."/>
            <person name="Bogo M.R."/>
            <person name="de Souza W."/>
        </authorList>
    </citation>
    <scope>NUCLEOTIDE SEQUENCE [LARGE SCALE GENOMIC DNA]</scope>
    <source>
        <strain evidence="7">K</strain>
    </source>
</reference>
<dbReference type="GO" id="GO:0005049">
    <property type="term" value="F:nuclear export signal receptor activity"/>
    <property type="evidence" value="ECO:0007669"/>
    <property type="project" value="InterPro"/>
</dbReference>
<dbReference type="InterPro" id="IPR013598">
    <property type="entry name" value="Exportin-1/Importin-b-like"/>
</dbReference>
<gene>
    <name evidence="7" type="ORF">TRFO_20008</name>
</gene>
<dbReference type="PANTHER" id="PTHR11223:SF2">
    <property type="entry name" value="EXPORTIN-1"/>
    <property type="match status" value="1"/>
</dbReference>
<dbReference type="Pfam" id="PF08767">
    <property type="entry name" value="CRM1_C"/>
    <property type="match status" value="1"/>
</dbReference>
<comment type="subcellular location">
    <subcellularLocation>
        <location evidence="1">Nucleus</location>
    </subcellularLocation>
</comment>
<dbReference type="GO" id="GO:0005737">
    <property type="term" value="C:cytoplasm"/>
    <property type="evidence" value="ECO:0007669"/>
    <property type="project" value="TreeGrafter"/>
</dbReference>
<accession>A0A1J4KLN9</accession>
<dbReference type="GO" id="GO:0005634">
    <property type="term" value="C:nucleus"/>
    <property type="evidence" value="ECO:0007669"/>
    <property type="project" value="UniProtKB-SubCell"/>
</dbReference>
<dbReference type="InterPro" id="IPR016024">
    <property type="entry name" value="ARM-type_fold"/>
</dbReference>
<dbReference type="SUPFAM" id="SSF48371">
    <property type="entry name" value="ARM repeat"/>
    <property type="match status" value="1"/>
</dbReference>
<dbReference type="GO" id="GO:0031267">
    <property type="term" value="F:small GTPase binding"/>
    <property type="evidence" value="ECO:0007669"/>
    <property type="project" value="InterPro"/>
</dbReference>
<evidence type="ECO:0000256" key="5">
    <source>
        <dbReference type="ARBA" id="ARBA00023242"/>
    </source>
</evidence>
<dbReference type="GO" id="GO:0000056">
    <property type="term" value="P:ribosomal small subunit export from nucleus"/>
    <property type="evidence" value="ECO:0007669"/>
    <property type="project" value="TreeGrafter"/>
</dbReference>
<dbReference type="VEuPathDB" id="TrichDB:TRFO_20008"/>
<proteinExistence type="inferred from homology"/>
<dbReference type="InterPro" id="IPR011989">
    <property type="entry name" value="ARM-like"/>
</dbReference>
<keyword evidence="8" id="KW-1185">Reference proteome</keyword>
<comment type="similarity">
    <text evidence="2">Belongs to the exportin family.</text>
</comment>
<evidence type="ECO:0000313" key="7">
    <source>
        <dbReference type="EMBL" id="OHT10606.1"/>
    </source>
</evidence>
<dbReference type="InterPro" id="IPR001494">
    <property type="entry name" value="Importin-beta_N"/>
</dbReference>
<evidence type="ECO:0000256" key="3">
    <source>
        <dbReference type="ARBA" id="ARBA00022448"/>
    </source>
</evidence>
<evidence type="ECO:0000259" key="6">
    <source>
        <dbReference type="PROSITE" id="PS50166"/>
    </source>
</evidence>
<protein>
    <recommendedName>
        <fullName evidence="6">Importin N-terminal domain-containing protein</fullName>
    </recommendedName>
</protein>
<evidence type="ECO:0000256" key="4">
    <source>
        <dbReference type="ARBA" id="ARBA00022927"/>
    </source>
</evidence>
<dbReference type="Pfam" id="PF08389">
    <property type="entry name" value="Xpo1"/>
    <property type="match status" value="1"/>
</dbReference>
<dbReference type="EMBL" id="MLAK01000606">
    <property type="protein sequence ID" value="OHT10606.1"/>
    <property type="molecule type" value="Genomic_DNA"/>
</dbReference>
<organism evidence="7 8">
    <name type="scientific">Tritrichomonas foetus</name>
    <dbReference type="NCBI Taxonomy" id="1144522"/>
    <lineage>
        <taxon>Eukaryota</taxon>
        <taxon>Metamonada</taxon>
        <taxon>Parabasalia</taxon>
        <taxon>Tritrichomonadida</taxon>
        <taxon>Tritrichomonadidae</taxon>
        <taxon>Tritrichomonas</taxon>
    </lineage>
</organism>
<dbReference type="InterPro" id="IPR014877">
    <property type="entry name" value="XPO1_C_dom"/>
</dbReference>
<dbReference type="RefSeq" id="XP_068363742.1">
    <property type="nucleotide sequence ID" value="XM_068501141.1"/>
</dbReference>
<dbReference type="GO" id="GO:0000055">
    <property type="term" value="P:ribosomal large subunit export from nucleus"/>
    <property type="evidence" value="ECO:0007669"/>
    <property type="project" value="TreeGrafter"/>
</dbReference>
<dbReference type="PROSITE" id="PS50166">
    <property type="entry name" value="IMPORTIN_B_NT"/>
    <property type="match status" value="1"/>
</dbReference>
<sequence>MCDFPVNEFDKIARVMLTQPNTDDFYMAHNQLQELSKRNDIWKLVIPIFAQSSFSYSKYLICCFFKDFISHKWCLIPVHHRENLKMFFFSLILDLEMNFNIGSNNYSNENGSDITLMIAIDSTFLEIIKIEWPDNWSNLIYELISQSKVLVSSNPQRYLRTSCFNVLSLFELLSNEIHRSTYHRIFTSDRLKELEDQLDNDSTIILSFIADILSSDYNEEFSFLKIQALKTVASFLIWIDPIKIGTIFIPPIISSLFGFHIFRPHILNCFSAISSSSKLTDNSLNLGKFIEGTFLLLIGQINAWLKSETSQATDNSFNLNLANLSEEETHALSVTISNFLMFQDFRLIALFTLTMSHQSPVMFALNLMLNLTEITNDSSFEICLEFWENLSVKALTSQPTIRMPEELTGNLQIILSKRISPEYKNQITSILQNTSKFYRGMLINWILEKITTIPPNDERLLLISLSASALIGSIENHEEENQFVTLLFNTFLPNFDSSDVVKISVMNILVATNRFFFLNPQLFFHVITKIFETTIHPNSNIQEVSVNTFETLCQRFHILFENQADFVSNLMNNFNNGIVHNIPDTFLSVLYKSLSLGIKSINPQNGSMSGNKSIFNKSNFISLLLQEPLSKWQTCILEMHSGESFNIIQFLSLIKIFSGIINENDQEINVMLGDIIKSSILVFLNISIRLAGYSDQNENTEEKNILKVLKDSIYDLFKIVITVDSFEFITFEILHVIIEDYAKSDPSIRFINVFDCIIAFLVNFDKNKTDIEIISNLIPCVIENIIIPTGEFLISSNYCDFFELDEKLFLLIQTLIKTSLKNFLVVDEHFLVVAFRLVEWGIKRSNPEIVSMVISCVIQIISEPSEQFSHLFVELFYVPLMTSLIESIIFQSDEHLFENFCQVLNLMFKFAPKASDSPETLASYICNRIYGIINQLDKSRVFEYTICLIFECPNYQKFRTILHDFLVELDHGSLITEELEENEDGSIEESSNTQIISSHYFHIPQNTMINC</sequence>
<keyword evidence="4" id="KW-0653">Protein transport</keyword>
<dbReference type="AlphaFoldDB" id="A0A1J4KLN9"/>
<evidence type="ECO:0000256" key="2">
    <source>
        <dbReference type="ARBA" id="ARBA00009466"/>
    </source>
</evidence>
<dbReference type="GO" id="GO:0006611">
    <property type="term" value="P:protein export from nucleus"/>
    <property type="evidence" value="ECO:0007669"/>
    <property type="project" value="InterPro"/>
</dbReference>
<dbReference type="InterPro" id="IPR045065">
    <property type="entry name" value="XPO1/5"/>
</dbReference>
<evidence type="ECO:0000313" key="8">
    <source>
        <dbReference type="Proteomes" id="UP000179807"/>
    </source>
</evidence>
<dbReference type="Pfam" id="PF03810">
    <property type="entry name" value="IBN_N"/>
    <property type="match status" value="1"/>
</dbReference>
<dbReference type="OrthoDB" id="2215036at2759"/>
<dbReference type="PANTHER" id="PTHR11223">
    <property type="entry name" value="EXPORTIN 1/5"/>
    <property type="match status" value="1"/>
</dbReference>
<dbReference type="Gene3D" id="1.25.10.10">
    <property type="entry name" value="Leucine-rich Repeat Variant"/>
    <property type="match status" value="1"/>
</dbReference>
<evidence type="ECO:0000256" key="1">
    <source>
        <dbReference type="ARBA" id="ARBA00004123"/>
    </source>
</evidence>
<keyword evidence="3" id="KW-0813">Transport</keyword>
<keyword evidence="5" id="KW-0539">Nucleus</keyword>